<reference evidence="9 10" key="1">
    <citation type="submission" date="2016-10" db="EMBL/GenBank/DDBJ databases">
        <authorList>
            <person name="de Groot N.N."/>
        </authorList>
    </citation>
    <scope>NUCLEOTIDE SEQUENCE [LARGE SCALE GENOMIC DNA]</scope>
    <source>
        <strain evidence="9 10">DSM 20581</strain>
    </source>
</reference>
<keyword evidence="7" id="KW-0503">Monooxygenase</keyword>
<evidence type="ECO:0000256" key="7">
    <source>
        <dbReference type="ARBA" id="ARBA00023033"/>
    </source>
</evidence>
<dbReference type="CDD" id="cd11067">
    <property type="entry name" value="CYP152"/>
    <property type="match status" value="1"/>
</dbReference>
<evidence type="ECO:0000256" key="3">
    <source>
        <dbReference type="ARBA" id="ARBA00022617"/>
    </source>
</evidence>
<dbReference type="Proteomes" id="UP000199136">
    <property type="component" value="Unassembled WGS sequence"/>
</dbReference>
<evidence type="ECO:0000256" key="8">
    <source>
        <dbReference type="PIRSR" id="PIRSR602401-1"/>
    </source>
</evidence>
<dbReference type="InterPro" id="IPR002401">
    <property type="entry name" value="Cyt_P450_E_grp-I"/>
</dbReference>
<keyword evidence="4 8" id="KW-0479">Metal-binding</keyword>
<evidence type="ECO:0000313" key="10">
    <source>
        <dbReference type="Proteomes" id="UP000199136"/>
    </source>
</evidence>
<evidence type="ECO:0000256" key="4">
    <source>
        <dbReference type="ARBA" id="ARBA00022723"/>
    </source>
</evidence>
<evidence type="ECO:0000256" key="6">
    <source>
        <dbReference type="ARBA" id="ARBA00023004"/>
    </source>
</evidence>
<evidence type="ECO:0000256" key="5">
    <source>
        <dbReference type="ARBA" id="ARBA00023002"/>
    </source>
</evidence>
<organism evidence="9 10">
    <name type="scientific">Desemzia incerta</name>
    <dbReference type="NCBI Taxonomy" id="82801"/>
    <lineage>
        <taxon>Bacteria</taxon>
        <taxon>Bacillati</taxon>
        <taxon>Bacillota</taxon>
        <taxon>Bacilli</taxon>
        <taxon>Lactobacillales</taxon>
        <taxon>Carnobacteriaceae</taxon>
        <taxon>Desemzia</taxon>
    </lineage>
</organism>
<dbReference type="PRINTS" id="PR00463">
    <property type="entry name" value="EP450I"/>
</dbReference>
<name>A0A1I5XEM0_9LACT</name>
<feature type="binding site" description="axial binding residue" evidence="8">
    <location>
        <position position="365"/>
    </location>
    <ligand>
        <name>heme</name>
        <dbReference type="ChEBI" id="CHEBI:30413"/>
    </ligand>
    <ligandPart>
        <name>Fe</name>
        <dbReference type="ChEBI" id="CHEBI:18248"/>
    </ligandPart>
</feature>
<dbReference type="OrthoDB" id="9764248at2"/>
<dbReference type="SUPFAM" id="SSF48264">
    <property type="entry name" value="Cytochrome P450"/>
    <property type="match status" value="1"/>
</dbReference>
<evidence type="ECO:0000313" key="9">
    <source>
        <dbReference type="EMBL" id="SFQ30354.1"/>
    </source>
</evidence>
<dbReference type="GO" id="GO:0020037">
    <property type="term" value="F:heme binding"/>
    <property type="evidence" value="ECO:0007669"/>
    <property type="project" value="InterPro"/>
</dbReference>
<keyword evidence="6 8" id="KW-0408">Iron</keyword>
<evidence type="ECO:0000256" key="1">
    <source>
        <dbReference type="ARBA" id="ARBA00001971"/>
    </source>
</evidence>
<accession>A0A1I5XEM0</accession>
<dbReference type="STRING" id="82801.SAMN04488506_1393"/>
<dbReference type="PANTHER" id="PTHR24286:SF24">
    <property type="entry name" value="LANOSTEROL 14-ALPHA DEMETHYLASE"/>
    <property type="match status" value="1"/>
</dbReference>
<dbReference type="AlphaFoldDB" id="A0A1I5XEM0"/>
<evidence type="ECO:0000256" key="2">
    <source>
        <dbReference type="ARBA" id="ARBA00010617"/>
    </source>
</evidence>
<dbReference type="PANTHER" id="PTHR24286">
    <property type="entry name" value="CYTOCHROME P450 26"/>
    <property type="match status" value="1"/>
</dbReference>
<dbReference type="Pfam" id="PF00067">
    <property type="entry name" value="p450"/>
    <property type="match status" value="1"/>
</dbReference>
<dbReference type="InterPro" id="IPR036396">
    <property type="entry name" value="Cyt_P450_sf"/>
</dbReference>
<keyword evidence="10" id="KW-1185">Reference proteome</keyword>
<proteinExistence type="inferred from homology"/>
<protein>
    <submittedName>
        <fullName evidence="9">Fatty-acid peroxygenase</fullName>
    </submittedName>
</protein>
<dbReference type="EMBL" id="FOXW01000004">
    <property type="protein sequence ID" value="SFQ30354.1"/>
    <property type="molecule type" value="Genomic_DNA"/>
</dbReference>
<gene>
    <name evidence="9" type="ORF">SAMN04488506_1393</name>
</gene>
<sequence length="426" mass="49378">MSHHTQMPKETGLDHSLKVLKEGYPYFLKRREEMDTDVFETTILGQKAYCLGGESGAELFYDTSKFKRDKAMPKPVQKVLTGQHGVQSLDGKKHEDRKKMFMSLMSPKELDRLTTLLENYWYQSAKKWESMDQIVLYDEVKEILCRTACEWAGVPLLEEEVKDTTRNLANLFEKTASISPSYLQGTHSRKKLENWIKKLVQQVRNGELKPEENTTLYVFSWHRDDIGKLMDEDVAAVEVLNIIRPIVAVAIYIAFTAQALIQYPNEAEKLITKGSKQYQYFVQEVRRFYPFFPFQAAITTKDFTWNGYPFKKETLTVLDIYGTNHDPKIWENADQFFPDRFNDWKESPFSFIPQGGGDHLGGHRCAGEWITIKVMNVCLDFLVNQLSFSVPKQDLEFNLTKFPTLPNSKIIFSNVKRTKPVLDSNL</sequence>
<dbReference type="GO" id="GO:0016125">
    <property type="term" value="P:sterol metabolic process"/>
    <property type="evidence" value="ECO:0007669"/>
    <property type="project" value="TreeGrafter"/>
</dbReference>
<comment type="cofactor">
    <cofactor evidence="1 8">
        <name>heme</name>
        <dbReference type="ChEBI" id="CHEBI:30413"/>
    </cofactor>
</comment>
<dbReference type="Gene3D" id="1.10.630.10">
    <property type="entry name" value="Cytochrome P450"/>
    <property type="match status" value="1"/>
</dbReference>
<dbReference type="RefSeq" id="WP_092480438.1">
    <property type="nucleotide sequence ID" value="NZ_FOXW01000004.1"/>
</dbReference>
<dbReference type="InterPro" id="IPR001128">
    <property type="entry name" value="Cyt_P450"/>
</dbReference>
<dbReference type="GO" id="GO:0004497">
    <property type="term" value="F:monooxygenase activity"/>
    <property type="evidence" value="ECO:0007669"/>
    <property type="project" value="UniProtKB-KW"/>
</dbReference>
<comment type="similarity">
    <text evidence="2">Belongs to the cytochrome P450 family.</text>
</comment>
<keyword evidence="3 8" id="KW-0349">Heme</keyword>
<dbReference type="GO" id="GO:0016705">
    <property type="term" value="F:oxidoreductase activity, acting on paired donors, with incorporation or reduction of molecular oxygen"/>
    <property type="evidence" value="ECO:0007669"/>
    <property type="project" value="InterPro"/>
</dbReference>
<keyword evidence="5" id="KW-0560">Oxidoreductase</keyword>
<dbReference type="GO" id="GO:0005506">
    <property type="term" value="F:iron ion binding"/>
    <property type="evidence" value="ECO:0007669"/>
    <property type="project" value="InterPro"/>
</dbReference>